<dbReference type="PANTHER" id="PTHR36844:SF1">
    <property type="entry name" value="PROTEASE PRSW"/>
    <property type="match status" value="1"/>
</dbReference>
<dbReference type="Pfam" id="PF13367">
    <property type="entry name" value="PrsW-protease"/>
    <property type="match status" value="1"/>
</dbReference>
<feature type="transmembrane region" description="Helical" evidence="10">
    <location>
        <begin position="201"/>
        <end position="219"/>
    </location>
</feature>
<name>A0A926DMT5_9FIRM</name>
<feature type="transmembrane region" description="Helical" evidence="10">
    <location>
        <begin position="57"/>
        <end position="80"/>
    </location>
</feature>
<keyword evidence="6 10" id="KW-0812">Transmembrane</keyword>
<dbReference type="GO" id="GO:0008237">
    <property type="term" value="F:metallopeptidase activity"/>
    <property type="evidence" value="ECO:0007669"/>
    <property type="project" value="UniProtKB-KW"/>
</dbReference>
<evidence type="ECO:0000256" key="1">
    <source>
        <dbReference type="ARBA" id="ARBA00004651"/>
    </source>
</evidence>
<evidence type="ECO:0000256" key="9">
    <source>
        <dbReference type="ARBA" id="ARBA00023136"/>
    </source>
</evidence>
<dbReference type="AlphaFoldDB" id="A0A926DMT5"/>
<evidence type="ECO:0000313" key="12">
    <source>
        <dbReference type="Proteomes" id="UP000611762"/>
    </source>
</evidence>
<dbReference type="InterPro" id="IPR023596">
    <property type="entry name" value="Peptidase_PrsW_arch/bac"/>
</dbReference>
<dbReference type="GO" id="GO:0005886">
    <property type="term" value="C:plasma membrane"/>
    <property type="evidence" value="ECO:0007669"/>
    <property type="project" value="UniProtKB-SubCell"/>
</dbReference>
<evidence type="ECO:0000256" key="6">
    <source>
        <dbReference type="ARBA" id="ARBA00022692"/>
    </source>
</evidence>
<keyword evidence="4" id="KW-1003">Cell membrane</keyword>
<dbReference type="GO" id="GO:0006508">
    <property type="term" value="P:proteolysis"/>
    <property type="evidence" value="ECO:0007669"/>
    <property type="project" value="UniProtKB-KW"/>
</dbReference>
<dbReference type="EMBL" id="JACRSU010000002">
    <property type="protein sequence ID" value="MBC8540579.1"/>
    <property type="molecule type" value="Genomic_DNA"/>
</dbReference>
<comment type="caution">
    <text evidence="11">The sequence shown here is derived from an EMBL/GenBank/DDBJ whole genome shotgun (WGS) entry which is preliminary data.</text>
</comment>
<protein>
    <recommendedName>
        <fullName evidence="3">Protease PrsW</fullName>
    </recommendedName>
</protein>
<keyword evidence="11" id="KW-0482">Metalloprotease</keyword>
<dbReference type="Proteomes" id="UP000611762">
    <property type="component" value="Unassembled WGS sequence"/>
</dbReference>
<gene>
    <name evidence="11" type="ORF">H8698_06280</name>
</gene>
<evidence type="ECO:0000256" key="5">
    <source>
        <dbReference type="ARBA" id="ARBA00022670"/>
    </source>
</evidence>
<keyword evidence="5" id="KW-0645">Protease</keyword>
<dbReference type="InterPro" id="IPR026898">
    <property type="entry name" value="PrsW"/>
</dbReference>
<proteinExistence type="inferred from homology"/>
<keyword evidence="9 10" id="KW-0472">Membrane</keyword>
<feature type="transmembrane region" description="Helical" evidence="10">
    <location>
        <begin position="29"/>
        <end position="50"/>
    </location>
</feature>
<dbReference type="PANTHER" id="PTHR36844">
    <property type="entry name" value="PROTEASE PRSW"/>
    <property type="match status" value="1"/>
</dbReference>
<sequence>MKRLLLISLLPTIVLMLYMYRKDRVEKEPLWVLSKMFFFGTLTVIPAAVIEILGTKLLNAAVIQSVVIYNLIDAFFVVALTEELMKLIALYAASWRLSEFNCTFDAVVYAVFISLGFATPENIMYVFANGFYTGVVRAVLSVPGHMMFGIFMGLFYSASRRHFLNGRFLPFKLNLVFALGVPVLLHGFFDFLLFQANKFSMLIFAAFMVFLYYFAFHTVRNLSENDRYFYQSAGEPYDNC</sequence>
<organism evidence="11 12">
    <name type="scientific">Congzhengia minquanensis</name>
    <dbReference type="NCBI Taxonomy" id="2763657"/>
    <lineage>
        <taxon>Bacteria</taxon>
        <taxon>Bacillati</taxon>
        <taxon>Bacillota</taxon>
        <taxon>Clostridia</taxon>
        <taxon>Eubacteriales</taxon>
        <taxon>Oscillospiraceae</taxon>
        <taxon>Congzhengia</taxon>
    </lineage>
</organism>
<evidence type="ECO:0000256" key="8">
    <source>
        <dbReference type="ARBA" id="ARBA00022989"/>
    </source>
</evidence>
<evidence type="ECO:0000313" key="11">
    <source>
        <dbReference type="EMBL" id="MBC8540579.1"/>
    </source>
</evidence>
<keyword evidence="7" id="KW-0378">Hydrolase</keyword>
<keyword evidence="8 10" id="KW-1133">Transmembrane helix</keyword>
<dbReference type="PIRSF" id="PIRSF016933">
    <property type="entry name" value="PrsW"/>
    <property type="match status" value="1"/>
</dbReference>
<comment type="subcellular location">
    <subcellularLocation>
        <location evidence="1">Cell membrane</location>
        <topology evidence="1">Multi-pass membrane protein</topology>
    </subcellularLocation>
</comment>
<accession>A0A926DMT5</accession>
<evidence type="ECO:0000256" key="2">
    <source>
        <dbReference type="ARBA" id="ARBA00009165"/>
    </source>
</evidence>
<keyword evidence="12" id="KW-1185">Reference proteome</keyword>
<evidence type="ECO:0000256" key="4">
    <source>
        <dbReference type="ARBA" id="ARBA00022475"/>
    </source>
</evidence>
<feature type="transmembrane region" description="Helical" evidence="10">
    <location>
        <begin position="135"/>
        <end position="155"/>
    </location>
</feature>
<reference evidence="11" key="1">
    <citation type="submission" date="2020-08" db="EMBL/GenBank/DDBJ databases">
        <title>Genome public.</title>
        <authorList>
            <person name="Liu C."/>
            <person name="Sun Q."/>
        </authorList>
    </citation>
    <scope>NUCLEOTIDE SEQUENCE</scope>
    <source>
        <strain evidence="11">H8</strain>
    </source>
</reference>
<dbReference type="RefSeq" id="WP_249311750.1">
    <property type="nucleotide sequence ID" value="NZ_JACRSU010000002.1"/>
</dbReference>
<evidence type="ECO:0000256" key="7">
    <source>
        <dbReference type="ARBA" id="ARBA00022801"/>
    </source>
</evidence>
<evidence type="ECO:0000256" key="3">
    <source>
        <dbReference type="ARBA" id="ARBA00018997"/>
    </source>
</evidence>
<evidence type="ECO:0000256" key="10">
    <source>
        <dbReference type="SAM" id="Phobius"/>
    </source>
</evidence>
<comment type="similarity">
    <text evidence="2">Belongs to the protease PrsW family.</text>
</comment>
<feature type="transmembrane region" description="Helical" evidence="10">
    <location>
        <begin position="106"/>
        <end position="128"/>
    </location>
</feature>